<evidence type="ECO:0000313" key="6">
    <source>
        <dbReference type="Proteomes" id="UP000679335"/>
    </source>
</evidence>
<dbReference type="Pfam" id="PF00196">
    <property type="entry name" value="GerE"/>
    <property type="match status" value="1"/>
</dbReference>
<keyword evidence="3" id="KW-0804">Transcription</keyword>
<dbReference type="PANTHER" id="PTHR44688">
    <property type="entry name" value="DNA-BINDING TRANSCRIPTIONAL ACTIVATOR DEVR_DOSR"/>
    <property type="match status" value="1"/>
</dbReference>
<dbReference type="CDD" id="cd06170">
    <property type="entry name" value="LuxR_C_like"/>
    <property type="match status" value="1"/>
</dbReference>
<dbReference type="InterPro" id="IPR036388">
    <property type="entry name" value="WH-like_DNA-bd_sf"/>
</dbReference>
<protein>
    <submittedName>
        <fullName evidence="5">Helix-turn-helix transcriptional regulator</fullName>
    </submittedName>
</protein>
<dbReference type="InterPro" id="IPR016032">
    <property type="entry name" value="Sig_transdc_resp-reg_C-effctor"/>
</dbReference>
<evidence type="ECO:0000259" key="4">
    <source>
        <dbReference type="PROSITE" id="PS50043"/>
    </source>
</evidence>
<evidence type="ECO:0000256" key="3">
    <source>
        <dbReference type="ARBA" id="ARBA00023163"/>
    </source>
</evidence>
<sequence length="46" mass="5107">MTVEEIGGALFVSVNTVKTHLRAVYRKLDVSTRRDAVHVAVQRGLL</sequence>
<keyword evidence="1" id="KW-0805">Transcription regulation</keyword>
<keyword evidence="2" id="KW-0238">DNA-binding</keyword>
<name>A0ABX8GP45_9CELL</name>
<dbReference type="InterPro" id="IPR000792">
    <property type="entry name" value="Tscrpt_reg_LuxR_C"/>
</dbReference>
<proteinExistence type="predicted"/>
<dbReference type="Gene3D" id="1.10.10.10">
    <property type="entry name" value="Winged helix-like DNA-binding domain superfamily/Winged helix DNA-binding domain"/>
    <property type="match status" value="1"/>
</dbReference>
<gene>
    <name evidence="5" type="ORF">KKR89_08540</name>
</gene>
<dbReference type="SMART" id="SM00421">
    <property type="entry name" value="HTH_LUXR"/>
    <property type="match status" value="1"/>
</dbReference>
<dbReference type="PROSITE" id="PS50043">
    <property type="entry name" value="HTH_LUXR_2"/>
    <property type="match status" value="1"/>
</dbReference>
<evidence type="ECO:0000256" key="1">
    <source>
        <dbReference type="ARBA" id="ARBA00023015"/>
    </source>
</evidence>
<organism evidence="5 6">
    <name type="scientific">Cellulomonas dongxiuzhuiae</name>
    <dbReference type="NCBI Taxonomy" id="2819979"/>
    <lineage>
        <taxon>Bacteria</taxon>
        <taxon>Bacillati</taxon>
        <taxon>Actinomycetota</taxon>
        <taxon>Actinomycetes</taxon>
        <taxon>Micrococcales</taxon>
        <taxon>Cellulomonadaceae</taxon>
        <taxon>Cellulomonas</taxon>
    </lineage>
</organism>
<keyword evidence="6" id="KW-1185">Reference proteome</keyword>
<dbReference type="Proteomes" id="UP000679335">
    <property type="component" value="Chromosome"/>
</dbReference>
<dbReference type="PANTHER" id="PTHR44688:SF16">
    <property type="entry name" value="DNA-BINDING TRANSCRIPTIONAL ACTIVATOR DEVR_DOSR"/>
    <property type="match status" value="1"/>
</dbReference>
<accession>A0ABX8GP45</accession>
<reference evidence="5 6" key="1">
    <citation type="submission" date="2021-05" db="EMBL/GenBank/DDBJ databases">
        <title>Novel species in genus Cellulomonas.</title>
        <authorList>
            <person name="Zhang G."/>
        </authorList>
    </citation>
    <scope>NUCLEOTIDE SEQUENCE [LARGE SCALE GENOMIC DNA]</scope>
    <source>
        <strain evidence="6">zg-ZUI157</strain>
    </source>
</reference>
<feature type="domain" description="HTH luxR-type" evidence="4">
    <location>
        <begin position="1"/>
        <end position="44"/>
    </location>
</feature>
<dbReference type="EMBL" id="CP076023">
    <property type="protein sequence ID" value="QWC17835.1"/>
    <property type="molecule type" value="Genomic_DNA"/>
</dbReference>
<dbReference type="SUPFAM" id="SSF46894">
    <property type="entry name" value="C-terminal effector domain of the bipartite response regulators"/>
    <property type="match status" value="1"/>
</dbReference>
<evidence type="ECO:0000256" key="2">
    <source>
        <dbReference type="ARBA" id="ARBA00023125"/>
    </source>
</evidence>
<evidence type="ECO:0000313" key="5">
    <source>
        <dbReference type="EMBL" id="QWC17835.1"/>
    </source>
</evidence>